<feature type="region of interest" description="Disordered" evidence="1">
    <location>
        <begin position="27"/>
        <end position="47"/>
    </location>
</feature>
<name>A0A9K3IGS1_HELAN</name>
<organism evidence="2 3">
    <name type="scientific">Helianthus annuus</name>
    <name type="common">Common sunflower</name>
    <dbReference type="NCBI Taxonomy" id="4232"/>
    <lineage>
        <taxon>Eukaryota</taxon>
        <taxon>Viridiplantae</taxon>
        <taxon>Streptophyta</taxon>
        <taxon>Embryophyta</taxon>
        <taxon>Tracheophyta</taxon>
        <taxon>Spermatophyta</taxon>
        <taxon>Magnoliopsida</taxon>
        <taxon>eudicotyledons</taxon>
        <taxon>Gunneridae</taxon>
        <taxon>Pentapetalae</taxon>
        <taxon>asterids</taxon>
        <taxon>campanulids</taxon>
        <taxon>Asterales</taxon>
        <taxon>Asteraceae</taxon>
        <taxon>Asteroideae</taxon>
        <taxon>Heliantheae alliance</taxon>
        <taxon>Heliantheae</taxon>
        <taxon>Helianthus</taxon>
    </lineage>
</organism>
<dbReference type="EMBL" id="MNCJ02000323">
    <property type="protein sequence ID" value="KAF5796231.1"/>
    <property type="molecule type" value="Genomic_DNA"/>
</dbReference>
<gene>
    <name evidence="2" type="ORF">HanXRQr2_Chr08g0349041</name>
</gene>
<comment type="caution">
    <text evidence="2">The sequence shown here is derived from an EMBL/GenBank/DDBJ whole genome shotgun (WGS) entry which is preliminary data.</text>
</comment>
<reference evidence="2" key="1">
    <citation type="journal article" date="2017" name="Nature">
        <title>The sunflower genome provides insights into oil metabolism, flowering and Asterid evolution.</title>
        <authorList>
            <person name="Badouin H."/>
            <person name="Gouzy J."/>
            <person name="Grassa C.J."/>
            <person name="Murat F."/>
            <person name="Staton S.E."/>
            <person name="Cottret L."/>
            <person name="Lelandais-Briere C."/>
            <person name="Owens G.L."/>
            <person name="Carrere S."/>
            <person name="Mayjonade B."/>
            <person name="Legrand L."/>
            <person name="Gill N."/>
            <person name="Kane N.C."/>
            <person name="Bowers J.E."/>
            <person name="Hubner S."/>
            <person name="Bellec A."/>
            <person name="Berard A."/>
            <person name="Berges H."/>
            <person name="Blanchet N."/>
            <person name="Boniface M.C."/>
            <person name="Brunel D."/>
            <person name="Catrice O."/>
            <person name="Chaidir N."/>
            <person name="Claudel C."/>
            <person name="Donnadieu C."/>
            <person name="Faraut T."/>
            <person name="Fievet G."/>
            <person name="Helmstetter N."/>
            <person name="King M."/>
            <person name="Knapp S.J."/>
            <person name="Lai Z."/>
            <person name="Le Paslier M.C."/>
            <person name="Lippi Y."/>
            <person name="Lorenzon L."/>
            <person name="Mandel J.R."/>
            <person name="Marage G."/>
            <person name="Marchand G."/>
            <person name="Marquand E."/>
            <person name="Bret-Mestries E."/>
            <person name="Morien E."/>
            <person name="Nambeesan S."/>
            <person name="Nguyen T."/>
            <person name="Pegot-Espagnet P."/>
            <person name="Pouilly N."/>
            <person name="Raftis F."/>
            <person name="Sallet E."/>
            <person name="Schiex T."/>
            <person name="Thomas J."/>
            <person name="Vandecasteele C."/>
            <person name="Vares D."/>
            <person name="Vear F."/>
            <person name="Vautrin S."/>
            <person name="Crespi M."/>
            <person name="Mangin B."/>
            <person name="Burke J.M."/>
            <person name="Salse J."/>
            <person name="Munos S."/>
            <person name="Vincourt P."/>
            <person name="Rieseberg L.H."/>
            <person name="Langlade N.B."/>
        </authorList>
    </citation>
    <scope>NUCLEOTIDE SEQUENCE</scope>
    <source>
        <tissue evidence="2">Leaves</tissue>
    </source>
</reference>
<dbReference type="Proteomes" id="UP000215914">
    <property type="component" value="Unassembled WGS sequence"/>
</dbReference>
<evidence type="ECO:0000313" key="3">
    <source>
        <dbReference type="Proteomes" id="UP000215914"/>
    </source>
</evidence>
<accession>A0A9K3IGS1</accession>
<evidence type="ECO:0000256" key="1">
    <source>
        <dbReference type="SAM" id="MobiDB-lite"/>
    </source>
</evidence>
<evidence type="ECO:0000313" key="2">
    <source>
        <dbReference type="EMBL" id="KAF5796231.1"/>
    </source>
</evidence>
<dbReference type="AlphaFoldDB" id="A0A9K3IGS1"/>
<sequence>MIGICFGLFQSPSFFNQLDHYLVSTGKHVADQDGDKEDDNDGDDDMM</sequence>
<proteinExistence type="predicted"/>
<feature type="compositionally biased region" description="Acidic residues" evidence="1">
    <location>
        <begin position="34"/>
        <end position="47"/>
    </location>
</feature>
<reference evidence="2" key="2">
    <citation type="submission" date="2020-06" db="EMBL/GenBank/DDBJ databases">
        <title>Helianthus annuus Genome sequencing and assembly Release 2.</title>
        <authorList>
            <person name="Gouzy J."/>
            <person name="Langlade N."/>
            <person name="Munos S."/>
        </authorList>
    </citation>
    <scope>NUCLEOTIDE SEQUENCE</scope>
    <source>
        <tissue evidence="2">Leaves</tissue>
    </source>
</reference>
<keyword evidence="3" id="KW-1185">Reference proteome</keyword>
<protein>
    <submittedName>
        <fullName evidence="2">Uncharacterized protein</fullName>
    </submittedName>
</protein>
<dbReference type="Gramene" id="mRNA:HanXRQr2_Chr08g0349041">
    <property type="protein sequence ID" value="mRNA:HanXRQr2_Chr08g0349041"/>
    <property type="gene ID" value="HanXRQr2_Chr08g0349041"/>
</dbReference>